<dbReference type="EMBL" id="LAZR01010900">
    <property type="protein sequence ID" value="KKM64436.1"/>
    <property type="molecule type" value="Genomic_DNA"/>
</dbReference>
<proteinExistence type="predicted"/>
<reference evidence="1" key="1">
    <citation type="journal article" date="2015" name="Nature">
        <title>Complex archaea that bridge the gap between prokaryotes and eukaryotes.</title>
        <authorList>
            <person name="Spang A."/>
            <person name="Saw J.H."/>
            <person name="Jorgensen S.L."/>
            <person name="Zaremba-Niedzwiedzka K."/>
            <person name="Martijn J."/>
            <person name="Lind A.E."/>
            <person name="van Eijk R."/>
            <person name="Schleper C."/>
            <person name="Guy L."/>
            <person name="Ettema T.J."/>
        </authorList>
    </citation>
    <scope>NUCLEOTIDE SEQUENCE</scope>
</reference>
<protein>
    <submittedName>
        <fullName evidence="1">Uncharacterized protein</fullName>
    </submittedName>
</protein>
<gene>
    <name evidence="1" type="ORF">LCGC14_1501470</name>
</gene>
<name>A0A0F9JPU9_9ZZZZ</name>
<dbReference type="AlphaFoldDB" id="A0A0F9JPU9"/>
<evidence type="ECO:0000313" key="1">
    <source>
        <dbReference type="EMBL" id="KKM64436.1"/>
    </source>
</evidence>
<sequence length="43" mass="4782">MSEKNALIILVFSLWCLVLFGAKALQAIKAMKVKDGNSRTDTR</sequence>
<accession>A0A0F9JPU9</accession>
<comment type="caution">
    <text evidence="1">The sequence shown here is derived from an EMBL/GenBank/DDBJ whole genome shotgun (WGS) entry which is preliminary data.</text>
</comment>
<organism evidence="1">
    <name type="scientific">marine sediment metagenome</name>
    <dbReference type="NCBI Taxonomy" id="412755"/>
    <lineage>
        <taxon>unclassified sequences</taxon>
        <taxon>metagenomes</taxon>
        <taxon>ecological metagenomes</taxon>
    </lineage>
</organism>